<organism evidence="6 7">
    <name type="scientific">Lecanosticta acicola</name>
    <dbReference type="NCBI Taxonomy" id="111012"/>
    <lineage>
        <taxon>Eukaryota</taxon>
        <taxon>Fungi</taxon>
        <taxon>Dikarya</taxon>
        <taxon>Ascomycota</taxon>
        <taxon>Pezizomycotina</taxon>
        <taxon>Dothideomycetes</taxon>
        <taxon>Dothideomycetidae</taxon>
        <taxon>Mycosphaerellales</taxon>
        <taxon>Mycosphaerellaceae</taxon>
        <taxon>Lecanosticta</taxon>
    </lineage>
</organism>
<protein>
    <recommendedName>
        <fullName evidence="8">Regulator of volume decrease after cellular swelling-domain-containing protein</fullName>
    </recommendedName>
</protein>
<evidence type="ECO:0000256" key="1">
    <source>
        <dbReference type="ARBA" id="ARBA00004123"/>
    </source>
</evidence>
<dbReference type="Pfam" id="PF03517">
    <property type="entry name" value="Voldacs"/>
    <property type="match status" value="1"/>
</dbReference>
<comment type="caution">
    <text evidence="6">The sequence shown here is derived from an EMBL/GenBank/DDBJ whole genome shotgun (WGS) entry which is preliminary data.</text>
</comment>
<evidence type="ECO:0000313" key="7">
    <source>
        <dbReference type="Proteomes" id="UP001296104"/>
    </source>
</evidence>
<dbReference type="GO" id="GO:0000387">
    <property type="term" value="P:spliceosomal snRNP assembly"/>
    <property type="evidence" value="ECO:0007669"/>
    <property type="project" value="TreeGrafter"/>
</dbReference>
<feature type="compositionally biased region" description="Acidic residues" evidence="5">
    <location>
        <begin position="197"/>
        <end position="208"/>
    </location>
</feature>
<dbReference type="GO" id="GO:0005681">
    <property type="term" value="C:spliceosomal complex"/>
    <property type="evidence" value="ECO:0007669"/>
    <property type="project" value="TreeGrafter"/>
</dbReference>
<reference evidence="6" key="1">
    <citation type="submission" date="2023-11" db="EMBL/GenBank/DDBJ databases">
        <authorList>
            <person name="Alioto T."/>
            <person name="Alioto T."/>
            <person name="Gomez Garrido J."/>
        </authorList>
    </citation>
    <scope>NUCLEOTIDE SEQUENCE</scope>
</reference>
<dbReference type="PANTHER" id="PTHR21399">
    <property type="entry name" value="CHLORIDE CONDUCTANCE REGULATORY PROTEIN ICLN"/>
    <property type="match status" value="1"/>
</dbReference>
<keyword evidence="4" id="KW-0539">Nucleus</keyword>
<feature type="region of interest" description="Disordered" evidence="5">
    <location>
        <begin position="189"/>
        <end position="289"/>
    </location>
</feature>
<dbReference type="InterPro" id="IPR011993">
    <property type="entry name" value="PH-like_dom_sf"/>
</dbReference>
<keyword evidence="3" id="KW-0963">Cytoplasm</keyword>
<dbReference type="Proteomes" id="UP001296104">
    <property type="component" value="Unassembled WGS sequence"/>
</dbReference>
<dbReference type="PANTHER" id="PTHR21399:SF0">
    <property type="entry name" value="METHYLOSOME SUBUNIT PICLN"/>
    <property type="match status" value="1"/>
</dbReference>
<sequence>MAFETIDTTPAIADFALLSEHQEQTPRTFFGGRPVLHLQVTSSTIKISHEQFAAQPDLKRLTGGSNPPASAEDGILHIAGVDVWVSSRNLTLFSPAHTSGLQIPYQTITVTAQEGQAVLLELNLSDADTPDEELEFVQLRILPGAIERHAPEPAPESEEQAAGAGANGTTTTHNRDDAATALFRAISDCQELNPDPDPSEDGDGEDFLQDQTAPGAGGWITSENMADFMDENGNFRMPEGMTVVGGGGEEEAGEANQLGEGAGRTRTAAELDAEDGAPNGDETKWQRTS</sequence>
<dbReference type="EMBL" id="CAVMBE010000026">
    <property type="protein sequence ID" value="CAK4017269.1"/>
    <property type="molecule type" value="Genomic_DNA"/>
</dbReference>
<evidence type="ECO:0000313" key="6">
    <source>
        <dbReference type="EMBL" id="CAK4017269.1"/>
    </source>
</evidence>
<accession>A0AAI8YZ40</accession>
<gene>
    <name evidence="6" type="ORF">LECACI_7A004620</name>
</gene>
<keyword evidence="7" id="KW-1185">Reference proteome</keyword>
<comment type="subcellular location">
    <subcellularLocation>
        <location evidence="2">Cytoplasm</location>
    </subcellularLocation>
    <subcellularLocation>
        <location evidence="1">Nucleus</location>
    </subcellularLocation>
</comment>
<dbReference type="GO" id="GO:0005829">
    <property type="term" value="C:cytosol"/>
    <property type="evidence" value="ECO:0007669"/>
    <property type="project" value="TreeGrafter"/>
</dbReference>
<feature type="region of interest" description="Disordered" evidence="5">
    <location>
        <begin position="150"/>
        <end position="174"/>
    </location>
</feature>
<dbReference type="Gene3D" id="2.30.29.30">
    <property type="entry name" value="Pleckstrin-homology domain (PH domain)/Phosphotyrosine-binding domain (PTB)"/>
    <property type="match status" value="1"/>
</dbReference>
<dbReference type="InterPro" id="IPR039924">
    <property type="entry name" value="ICln/Lot5/Saf5"/>
</dbReference>
<name>A0AAI8YZ40_9PEZI</name>
<dbReference type="GO" id="GO:0034715">
    <property type="term" value="C:pICln-Sm protein complex"/>
    <property type="evidence" value="ECO:0007669"/>
    <property type="project" value="TreeGrafter"/>
</dbReference>
<dbReference type="GO" id="GO:0045292">
    <property type="term" value="P:mRNA cis splicing, via spliceosome"/>
    <property type="evidence" value="ECO:0007669"/>
    <property type="project" value="TreeGrafter"/>
</dbReference>
<evidence type="ECO:0008006" key="8">
    <source>
        <dbReference type="Google" id="ProtNLM"/>
    </source>
</evidence>
<dbReference type="AlphaFoldDB" id="A0AAI8YZ40"/>
<evidence type="ECO:0000256" key="3">
    <source>
        <dbReference type="ARBA" id="ARBA00022490"/>
    </source>
</evidence>
<evidence type="ECO:0000256" key="5">
    <source>
        <dbReference type="SAM" id="MobiDB-lite"/>
    </source>
</evidence>
<feature type="compositionally biased region" description="Low complexity" evidence="5">
    <location>
        <begin position="160"/>
        <end position="172"/>
    </location>
</feature>
<proteinExistence type="predicted"/>
<evidence type="ECO:0000256" key="2">
    <source>
        <dbReference type="ARBA" id="ARBA00004496"/>
    </source>
</evidence>
<evidence type="ECO:0000256" key="4">
    <source>
        <dbReference type="ARBA" id="ARBA00023242"/>
    </source>
</evidence>